<evidence type="ECO:0000256" key="2">
    <source>
        <dbReference type="SAM" id="Phobius"/>
    </source>
</evidence>
<sequence>MKKNIIVVTGGAGFVGTNLINLFLKKTKYRIISIDNYTTGLKKNHNKNKRVKYIKGDTKNISRILKNPKTISSIFHFGEFARIYQSFINMNECINSNSIGTSAVFNYCLKNKIKLIYSATSASLGNKGNDKNLSPYAFTKARNLELLENLKKWFNFKFEIIYFYNVYGNRQIKIGEMATVIGIFENQYINKKPVTVVKPGKQSRRFTHISDTIKICYEAWKLNKCRHYSISHKKYYSILDV</sequence>
<reference evidence="4" key="1">
    <citation type="submission" date="2018-05" db="EMBL/GenBank/DDBJ databases">
        <authorList>
            <person name="Lanie J.A."/>
            <person name="Ng W.-L."/>
            <person name="Kazmierczak K.M."/>
            <person name="Andrzejewski T.M."/>
            <person name="Davidsen T.M."/>
            <person name="Wayne K.J."/>
            <person name="Tettelin H."/>
            <person name="Glass J.I."/>
            <person name="Rusch D."/>
            <person name="Podicherti R."/>
            <person name="Tsui H.-C.T."/>
            <person name="Winkler M.E."/>
        </authorList>
    </citation>
    <scope>NUCLEOTIDE SEQUENCE</scope>
</reference>
<dbReference type="InterPro" id="IPR001509">
    <property type="entry name" value="Epimerase_deHydtase"/>
</dbReference>
<dbReference type="AlphaFoldDB" id="A0A382VJ98"/>
<protein>
    <recommendedName>
        <fullName evidence="3">NAD-dependent epimerase/dehydratase domain-containing protein</fullName>
    </recommendedName>
</protein>
<gene>
    <name evidence="4" type="ORF">METZ01_LOCUS399431</name>
</gene>
<feature type="domain" description="NAD-dependent epimerase/dehydratase" evidence="3">
    <location>
        <begin position="6"/>
        <end position="221"/>
    </location>
</feature>
<dbReference type="EMBL" id="UINC01152408">
    <property type="protein sequence ID" value="SVD46577.1"/>
    <property type="molecule type" value="Genomic_DNA"/>
</dbReference>
<evidence type="ECO:0000256" key="1">
    <source>
        <dbReference type="ARBA" id="ARBA00007637"/>
    </source>
</evidence>
<dbReference type="PANTHER" id="PTHR43000">
    <property type="entry name" value="DTDP-D-GLUCOSE 4,6-DEHYDRATASE-RELATED"/>
    <property type="match status" value="1"/>
</dbReference>
<evidence type="ECO:0000259" key="3">
    <source>
        <dbReference type="Pfam" id="PF01370"/>
    </source>
</evidence>
<evidence type="ECO:0000313" key="4">
    <source>
        <dbReference type="EMBL" id="SVD46577.1"/>
    </source>
</evidence>
<proteinExistence type="inferred from homology"/>
<comment type="similarity">
    <text evidence="1">Belongs to the NAD(P)-dependent epimerase/dehydratase family.</text>
</comment>
<keyword evidence="2" id="KW-0812">Transmembrane</keyword>
<dbReference type="Gene3D" id="3.40.50.720">
    <property type="entry name" value="NAD(P)-binding Rossmann-like Domain"/>
    <property type="match status" value="1"/>
</dbReference>
<keyword evidence="2" id="KW-1133">Transmembrane helix</keyword>
<feature type="transmembrane region" description="Helical" evidence="2">
    <location>
        <begin position="6"/>
        <end position="24"/>
    </location>
</feature>
<dbReference type="SUPFAM" id="SSF51735">
    <property type="entry name" value="NAD(P)-binding Rossmann-fold domains"/>
    <property type="match status" value="1"/>
</dbReference>
<feature type="non-terminal residue" evidence="4">
    <location>
        <position position="241"/>
    </location>
</feature>
<dbReference type="InterPro" id="IPR036291">
    <property type="entry name" value="NAD(P)-bd_dom_sf"/>
</dbReference>
<accession>A0A382VJ98</accession>
<name>A0A382VJ98_9ZZZZ</name>
<keyword evidence="2" id="KW-0472">Membrane</keyword>
<dbReference type="Pfam" id="PF01370">
    <property type="entry name" value="Epimerase"/>
    <property type="match status" value="1"/>
</dbReference>
<organism evidence="4">
    <name type="scientific">marine metagenome</name>
    <dbReference type="NCBI Taxonomy" id="408172"/>
    <lineage>
        <taxon>unclassified sequences</taxon>
        <taxon>metagenomes</taxon>
        <taxon>ecological metagenomes</taxon>
    </lineage>
</organism>